<proteinExistence type="inferred from homology"/>
<dbReference type="CDD" id="cd05709">
    <property type="entry name" value="S2P-M50"/>
    <property type="match status" value="1"/>
</dbReference>
<feature type="transmembrane region" description="Helical" evidence="11">
    <location>
        <begin position="247"/>
        <end position="268"/>
    </location>
</feature>
<evidence type="ECO:0000256" key="8">
    <source>
        <dbReference type="ARBA" id="ARBA00022989"/>
    </source>
</evidence>
<comment type="subcellular location">
    <subcellularLocation>
        <location evidence="2">Membrane</location>
        <topology evidence="2">Multi-pass membrane protein</topology>
    </subcellularLocation>
</comment>
<dbReference type="InterPro" id="IPR008915">
    <property type="entry name" value="Peptidase_M50"/>
</dbReference>
<keyword evidence="6" id="KW-0378">Hydrolase</keyword>
<keyword evidence="5 11" id="KW-0812">Transmembrane</keyword>
<evidence type="ECO:0000256" key="11">
    <source>
        <dbReference type="SAM" id="Phobius"/>
    </source>
</evidence>
<feature type="transmembrane region" description="Helical" evidence="11">
    <location>
        <begin position="54"/>
        <end position="73"/>
    </location>
</feature>
<comment type="cofactor">
    <cofactor evidence="1">
        <name>Zn(2+)</name>
        <dbReference type="ChEBI" id="CHEBI:29105"/>
    </cofactor>
</comment>
<feature type="transmembrane region" description="Helical" evidence="11">
    <location>
        <begin position="6"/>
        <end position="24"/>
    </location>
</feature>
<gene>
    <name evidence="13" type="ORF">A3C93_01115</name>
</gene>
<evidence type="ECO:0000256" key="4">
    <source>
        <dbReference type="ARBA" id="ARBA00022670"/>
    </source>
</evidence>
<evidence type="ECO:0000256" key="1">
    <source>
        <dbReference type="ARBA" id="ARBA00001947"/>
    </source>
</evidence>
<dbReference type="STRING" id="1798664.A3C93_01115"/>
<protein>
    <recommendedName>
        <fullName evidence="12">Peptidase M50 domain-containing protein</fullName>
    </recommendedName>
</protein>
<comment type="similarity">
    <text evidence="3">Belongs to the peptidase M50B family.</text>
</comment>
<evidence type="ECO:0000256" key="3">
    <source>
        <dbReference type="ARBA" id="ARBA00007931"/>
    </source>
</evidence>
<feature type="domain" description="Peptidase M50" evidence="12">
    <location>
        <begin position="8"/>
        <end position="260"/>
    </location>
</feature>
<sequence length="279" mass="30898">MTYVWIGLIILFAVLIHEVGHLIAMRKCGVWVDELGVGLPWGPRIGWTFPSKKYPGKSFAVSLYPLLLLGAFVKPENEGKGMKELSYHDQAFIYGAGIIGNFVMIALGIALIGALLPEGRSVLMPLMPFWKVTVASASLWWGLLSTVVVLLFARPITQYLFPVMAVVIMYWITTMILGMPFETFVKESGGIVAIAQLGEKFSKSLVALTYFGVLVSYLLALTNLLPIYPLDGGQTMQLLGEKYAPRIWGVLKKVGITFFLILVVFALAGDIRRLIDLFY</sequence>
<evidence type="ECO:0000313" key="13">
    <source>
        <dbReference type="EMBL" id="OGZ11499.1"/>
    </source>
</evidence>
<dbReference type="PANTHER" id="PTHR42837">
    <property type="entry name" value="REGULATOR OF SIGMA-E PROTEASE RSEP"/>
    <property type="match status" value="1"/>
</dbReference>
<organism evidence="13 14">
    <name type="scientific">Candidatus Lloydbacteria bacterium RIFCSPHIGHO2_02_FULL_54_17</name>
    <dbReference type="NCBI Taxonomy" id="1798664"/>
    <lineage>
        <taxon>Bacteria</taxon>
        <taxon>Candidatus Lloydiibacteriota</taxon>
    </lineage>
</organism>
<comment type="caution">
    <text evidence="13">The sequence shown here is derived from an EMBL/GenBank/DDBJ whole genome shotgun (WGS) entry which is preliminary data.</text>
</comment>
<evidence type="ECO:0000256" key="10">
    <source>
        <dbReference type="ARBA" id="ARBA00023136"/>
    </source>
</evidence>
<dbReference type="EMBL" id="MHLO01000033">
    <property type="protein sequence ID" value="OGZ11499.1"/>
    <property type="molecule type" value="Genomic_DNA"/>
</dbReference>
<dbReference type="Pfam" id="PF02163">
    <property type="entry name" value="Peptidase_M50"/>
    <property type="match status" value="1"/>
</dbReference>
<dbReference type="Proteomes" id="UP000178636">
    <property type="component" value="Unassembled WGS sequence"/>
</dbReference>
<evidence type="ECO:0000256" key="9">
    <source>
        <dbReference type="ARBA" id="ARBA00023049"/>
    </source>
</evidence>
<evidence type="ECO:0000259" key="12">
    <source>
        <dbReference type="Pfam" id="PF02163"/>
    </source>
</evidence>
<name>A0A1G2DCY1_9BACT</name>
<feature type="transmembrane region" description="Helical" evidence="11">
    <location>
        <begin position="128"/>
        <end position="153"/>
    </location>
</feature>
<evidence type="ECO:0000313" key="14">
    <source>
        <dbReference type="Proteomes" id="UP000178636"/>
    </source>
</evidence>
<evidence type="ECO:0000256" key="7">
    <source>
        <dbReference type="ARBA" id="ARBA00022833"/>
    </source>
</evidence>
<feature type="transmembrane region" description="Helical" evidence="11">
    <location>
        <begin position="93"/>
        <end position="116"/>
    </location>
</feature>
<keyword evidence="8 11" id="KW-1133">Transmembrane helix</keyword>
<dbReference type="AlphaFoldDB" id="A0A1G2DCY1"/>
<keyword evidence="10 11" id="KW-0472">Membrane</keyword>
<evidence type="ECO:0000256" key="5">
    <source>
        <dbReference type="ARBA" id="ARBA00022692"/>
    </source>
</evidence>
<dbReference type="GO" id="GO:0006508">
    <property type="term" value="P:proteolysis"/>
    <property type="evidence" value="ECO:0007669"/>
    <property type="project" value="UniProtKB-KW"/>
</dbReference>
<evidence type="ECO:0000256" key="6">
    <source>
        <dbReference type="ARBA" id="ARBA00022801"/>
    </source>
</evidence>
<dbReference type="GO" id="GO:0016020">
    <property type="term" value="C:membrane"/>
    <property type="evidence" value="ECO:0007669"/>
    <property type="project" value="UniProtKB-SubCell"/>
</dbReference>
<feature type="transmembrane region" description="Helical" evidence="11">
    <location>
        <begin position="159"/>
        <end position="185"/>
    </location>
</feature>
<dbReference type="PANTHER" id="PTHR42837:SF2">
    <property type="entry name" value="MEMBRANE METALLOPROTEASE ARASP2, CHLOROPLASTIC-RELATED"/>
    <property type="match status" value="1"/>
</dbReference>
<keyword evidence="4" id="KW-0645">Protease</keyword>
<dbReference type="InterPro" id="IPR004387">
    <property type="entry name" value="Pept_M50_Zn"/>
</dbReference>
<reference evidence="13 14" key="1">
    <citation type="journal article" date="2016" name="Nat. Commun.">
        <title>Thousands of microbial genomes shed light on interconnected biogeochemical processes in an aquifer system.</title>
        <authorList>
            <person name="Anantharaman K."/>
            <person name="Brown C.T."/>
            <person name="Hug L.A."/>
            <person name="Sharon I."/>
            <person name="Castelle C.J."/>
            <person name="Probst A.J."/>
            <person name="Thomas B.C."/>
            <person name="Singh A."/>
            <person name="Wilkins M.J."/>
            <person name="Karaoz U."/>
            <person name="Brodie E.L."/>
            <person name="Williams K.H."/>
            <person name="Hubbard S.S."/>
            <person name="Banfield J.F."/>
        </authorList>
    </citation>
    <scope>NUCLEOTIDE SEQUENCE [LARGE SCALE GENOMIC DNA]</scope>
</reference>
<evidence type="ECO:0000256" key="2">
    <source>
        <dbReference type="ARBA" id="ARBA00004141"/>
    </source>
</evidence>
<accession>A0A1G2DCY1</accession>
<feature type="transmembrane region" description="Helical" evidence="11">
    <location>
        <begin position="205"/>
        <end position="227"/>
    </location>
</feature>
<dbReference type="GO" id="GO:0004222">
    <property type="term" value="F:metalloendopeptidase activity"/>
    <property type="evidence" value="ECO:0007669"/>
    <property type="project" value="InterPro"/>
</dbReference>
<keyword evidence="9" id="KW-0482">Metalloprotease</keyword>
<keyword evidence="7" id="KW-0862">Zinc</keyword>